<comment type="function">
    <text evidence="8">Required for accurate and efficient protein synthesis under certain stress conditions. May act as a fidelity factor of the translation reaction, by catalyzing a one-codon backward translocation of tRNAs on improperly translocated ribosomes. Back-translocation proceeds from a post-translocation (POST) complex to a pre-translocation (PRE) complex, thus giving elongation factor G a second chance to translocate the tRNAs correctly. Binds to ribosomes in a GTP-dependent manner.</text>
</comment>
<evidence type="ECO:0000256" key="1">
    <source>
        <dbReference type="ARBA" id="ARBA00005454"/>
    </source>
</evidence>
<dbReference type="NCBIfam" id="TIGR00231">
    <property type="entry name" value="small_GTP"/>
    <property type="match status" value="1"/>
</dbReference>
<dbReference type="InterPro" id="IPR005225">
    <property type="entry name" value="Small_GTP-bd"/>
</dbReference>
<comment type="catalytic activity">
    <reaction evidence="8">
        <text>GTP + H2O = GDP + phosphate + H(+)</text>
        <dbReference type="Rhea" id="RHEA:19669"/>
        <dbReference type="ChEBI" id="CHEBI:15377"/>
        <dbReference type="ChEBI" id="CHEBI:15378"/>
        <dbReference type="ChEBI" id="CHEBI:37565"/>
        <dbReference type="ChEBI" id="CHEBI:43474"/>
        <dbReference type="ChEBI" id="CHEBI:58189"/>
        <dbReference type="EC" id="3.6.5.n1"/>
    </reaction>
</comment>
<dbReference type="Pfam" id="PF03144">
    <property type="entry name" value="GTP_EFTU_D2"/>
    <property type="match status" value="1"/>
</dbReference>
<keyword evidence="6 8" id="KW-0342">GTP-binding</keyword>
<dbReference type="InterPro" id="IPR000795">
    <property type="entry name" value="T_Tr_GTP-bd_dom"/>
</dbReference>
<dbReference type="PROSITE" id="PS00301">
    <property type="entry name" value="G_TR_1"/>
    <property type="match status" value="1"/>
</dbReference>
<dbReference type="InterPro" id="IPR006297">
    <property type="entry name" value="EF-4"/>
</dbReference>
<dbReference type="PANTHER" id="PTHR43512:SF4">
    <property type="entry name" value="TRANSLATION FACTOR GUF1 HOMOLOG, CHLOROPLASTIC"/>
    <property type="match status" value="1"/>
</dbReference>
<name>A0ABT5L9B3_9MOLU</name>
<dbReference type="SUPFAM" id="SSF54980">
    <property type="entry name" value="EF-G C-terminal domain-like"/>
    <property type="match status" value="2"/>
</dbReference>
<dbReference type="Gene3D" id="3.30.70.240">
    <property type="match status" value="1"/>
</dbReference>
<evidence type="ECO:0000256" key="7">
    <source>
        <dbReference type="ARBA" id="ARBA00023136"/>
    </source>
</evidence>
<dbReference type="Pfam" id="PF00009">
    <property type="entry name" value="GTP_EFTU"/>
    <property type="match status" value="1"/>
</dbReference>
<organism evidence="10 11">
    <name type="scientific">Columbia Basin potato purple top phytoplasma</name>
    <dbReference type="NCBI Taxonomy" id="307134"/>
    <lineage>
        <taxon>Bacteria</taxon>
        <taxon>Bacillati</taxon>
        <taxon>Mycoplasmatota</taxon>
        <taxon>Mollicutes</taxon>
        <taxon>Acholeplasmatales</taxon>
        <taxon>Acholeplasmataceae</taxon>
        <taxon>Candidatus Phytoplasma</taxon>
        <taxon>16SrVI (Clover proliferation group)</taxon>
    </lineage>
</organism>
<comment type="similarity">
    <text evidence="1 8">Belongs to the TRAFAC class translation factor GTPase superfamily. Classic translation factor GTPase family. LepA subfamily.</text>
</comment>
<feature type="binding site" evidence="8">
    <location>
        <begin position="140"/>
        <end position="143"/>
    </location>
    <ligand>
        <name>GTP</name>
        <dbReference type="ChEBI" id="CHEBI:37565"/>
    </ligand>
</feature>
<dbReference type="InterPro" id="IPR035647">
    <property type="entry name" value="EFG_III/V"/>
</dbReference>
<dbReference type="CDD" id="cd03709">
    <property type="entry name" value="lepA_C"/>
    <property type="match status" value="1"/>
</dbReference>
<keyword evidence="3 8" id="KW-0547">Nucleotide-binding</keyword>
<dbReference type="Gene3D" id="3.30.70.2570">
    <property type="entry name" value="Elongation factor 4, C-terminal domain"/>
    <property type="match status" value="1"/>
</dbReference>
<feature type="domain" description="Tr-type G" evidence="9">
    <location>
        <begin position="11"/>
        <end position="193"/>
    </location>
</feature>
<evidence type="ECO:0000256" key="8">
    <source>
        <dbReference type="HAMAP-Rule" id="MF_00071"/>
    </source>
</evidence>
<keyword evidence="11" id="KW-1185">Reference proteome</keyword>
<evidence type="ECO:0000313" key="11">
    <source>
        <dbReference type="Proteomes" id="UP001221763"/>
    </source>
</evidence>
<sequence>MNLDEINERKKKIRNFSIIAHIDHGKSTLADRILEITNTIQKRDMKDQILDSMDLEREKGITIKLNTSEIHYTNQNNEDYIMNLIDTPGHIDFNYEVSRSLAACEGVLLIVDATQGIQAQTLTNVYLALENNLTIIPVLNKVDLPMADVEKTKKDIQDKLNLDLDKMVIASGKTGLGVTQILENIIKYIQPPQGDAKKPLQALIFDSVFNSYKGVIPSIRVFNGIIKKGDKIRFISSQATYEVMEVGIFSPKPIKKDFLAAGDVGYLSAFIKNIDDVRVGDTITLSRDHQVPALPGYRKINPVVFCGLYPADLKKYGHLQQALQKLRLNDSSLTYEKESSKLLGVGFRIGFLGLLHMEIIQERIIREFGIEVIITAPSVLLHIYQPNNKKIIVDNLAKWPANQLIERIEEPYIQAFLTLPEIYIGPVMELSQSKRGQLQDIQYLNHNRVMLKYLLPLSEVIYNYFDKLKSSTQGYASFDYQLDQYYPSKLKKIDILLNSEIVDSLSFISHETFAYQKAKIICQKLKDLIPKQMFEIIIQAAIGKKVITRETIKSMRKNVIDKCYGGDVSRKKKLLAKQKKGKKKMKSLGKVMLPQKAFLAILSSDSNK</sequence>
<dbReference type="InterPro" id="IPR027417">
    <property type="entry name" value="P-loop_NTPase"/>
</dbReference>
<dbReference type="InterPro" id="IPR000640">
    <property type="entry name" value="EFG_V-like"/>
</dbReference>
<evidence type="ECO:0000256" key="5">
    <source>
        <dbReference type="ARBA" id="ARBA00022917"/>
    </source>
</evidence>
<feature type="binding site" evidence="8">
    <location>
        <begin position="23"/>
        <end position="28"/>
    </location>
    <ligand>
        <name>GTP</name>
        <dbReference type="ChEBI" id="CHEBI:37565"/>
    </ligand>
</feature>
<dbReference type="CDD" id="cd01890">
    <property type="entry name" value="LepA"/>
    <property type="match status" value="1"/>
</dbReference>
<dbReference type="InterPro" id="IPR038363">
    <property type="entry name" value="LepA_C_sf"/>
</dbReference>
<keyword evidence="5 8" id="KW-0648">Protein biosynthesis</keyword>
<dbReference type="EC" id="3.6.5.n1" evidence="8"/>
<protein>
    <recommendedName>
        <fullName evidence="8">Elongation factor 4</fullName>
        <shortName evidence="8">EF-4</shortName>
        <ecNumber evidence="8">3.6.5.n1</ecNumber>
    </recommendedName>
    <alternativeName>
        <fullName evidence="8">Ribosomal back-translocase LepA</fullName>
    </alternativeName>
</protein>
<keyword evidence="7 8" id="KW-0472">Membrane</keyword>
<evidence type="ECO:0000256" key="4">
    <source>
        <dbReference type="ARBA" id="ARBA00022801"/>
    </source>
</evidence>
<accession>A0ABT5L9B3</accession>
<keyword evidence="2 8" id="KW-1003">Cell membrane</keyword>
<dbReference type="InterPro" id="IPR031157">
    <property type="entry name" value="G_TR_CS"/>
</dbReference>
<gene>
    <name evidence="8" type="primary">lepA</name>
    <name evidence="10" type="ORF">M8044_000408</name>
</gene>
<evidence type="ECO:0000313" key="10">
    <source>
        <dbReference type="EMBL" id="MDC9032186.1"/>
    </source>
</evidence>
<dbReference type="Gene3D" id="3.40.50.300">
    <property type="entry name" value="P-loop containing nucleotide triphosphate hydrolases"/>
    <property type="match status" value="1"/>
</dbReference>
<evidence type="ECO:0000256" key="3">
    <source>
        <dbReference type="ARBA" id="ARBA00022741"/>
    </source>
</evidence>
<reference evidence="10 11" key="1">
    <citation type="journal article" date="2023" name="Plant">
        <title>Draft Genome Sequence Resource of CBPPT1, a 'Candidatus Phytoplasma trifolii'-Related Strain Associated with Potato Purple Top Disease in the Columbia Basin, U.S.A.</title>
        <authorList>
            <person name="Wei W."/>
            <person name="Shao J."/>
            <person name="Bottner-Parker K.D."/>
            <person name="Zhao Y."/>
        </authorList>
    </citation>
    <scope>NUCLEOTIDE SEQUENCE [LARGE SCALE GENOMIC DNA]</scope>
    <source>
        <strain evidence="10 11">CBPPT1</strain>
    </source>
</reference>
<keyword evidence="10" id="KW-0251">Elongation factor</keyword>
<dbReference type="Gene3D" id="2.40.30.10">
    <property type="entry name" value="Translation factors"/>
    <property type="match status" value="1"/>
</dbReference>
<proteinExistence type="inferred from homology"/>
<dbReference type="PRINTS" id="PR00315">
    <property type="entry name" value="ELONGATNFCT"/>
</dbReference>
<dbReference type="HAMAP" id="MF_00071">
    <property type="entry name" value="LepA"/>
    <property type="match status" value="1"/>
</dbReference>
<dbReference type="NCBIfam" id="TIGR01393">
    <property type="entry name" value="lepA"/>
    <property type="match status" value="1"/>
</dbReference>
<dbReference type="EMBL" id="JANHJP010000007">
    <property type="protein sequence ID" value="MDC9032186.1"/>
    <property type="molecule type" value="Genomic_DNA"/>
</dbReference>
<dbReference type="InterPro" id="IPR013842">
    <property type="entry name" value="LepA_CTD"/>
</dbReference>
<dbReference type="SUPFAM" id="SSF52540">
    <property type="entry name" value="P-loop containing nucleoside triphosphate hydrolases"/>
    <property type="match status" value="1"/>
</dbReference>
<keyword evidence="4 8" id="KW-0378">Hydrolase</keyword>
<dbReference type="Pfam" id="PF00679">
    <property type="entry name" value="EFG_C"/>
    <property type="match status" value="1"/>
</dbReference>
<dbReference type="Pfam" id="PF06421">
    <property type="entry name" value="LepA_C"/>
    <property type="match status" value="1"/>
</dbReference>
<dbReference type="InterPro" id="IPR035654">
    <property type="entry name" value="LepA_IV"/>
</dbReference>
<dbReference type="PROSITE" id="PS51722">
    <property type="entry name" value="G_TR_2"/>
    <property type="match status" value="1"/>
</dbReference>
<evidence type="ECO:0000256" key="6">
    <source>
        <dbReference type="ARBA" id="ARBA00023134"/>
    </source>
</evidence>
<dbReference type="RefSeq" id="WP_273585389.1">
    <property type="nucleotide sequence ID" value="NZ_JANHJP010000007.1"/>
</dbReference>
<evidence type="ECO:0000256" key="2">
    <source>
        <dbReference type="ARBA" id="ARBA00022475"/>
    </source>
</evidence>
<evidence type="ECO:0000259" key="9">
    <source>
        <dbReference type="PROSITE" id="PS51722"/>
    </source>
</evidence>
<dbReference type="GO" id="GO:0003746">
    <property type="term" value="F:translation elongation factor activity"/>
    <property type="evidence" value="ECO:0007669"/>
    <property type="project" value="UniProtKB-KW"/>
</dbReference>
<dbReference type="InterPro" id="IPR004161">
    <property type="entry name" value="EFTu-like_2"/>
</dbReference>
<comment type="caution">
    <text evidence="10">The sequence shown here is derived from an EMBL/GenBank/DDBJ whole genome shotgun (WGS) entry which is preliminary data.</text>
</comment>
<dbReference type="CDD" id="cd03699">
    <property type="entry name" value="EF4_II"/>
    <property type="match status" value="1"/>
</dbReference>
<dbReference type="Gene3D" id="3.30.70.870">
    <property type="entry name" value="Elongation Factor G (Translational Gtpase), domain 3"/>
    <property type="match status" value="1"/>
</dbReference>
<dbReference type="CDD" id="cd16260">
    <property type="entry name" value="EF4_III"/>
    <property type="match status" value="1"/>
</dbReference>
<dbReference type="SMART" id="SM00838">
    <property type="entry name" value="EFG_C"/>
    <property type="match status" value="1"/>
</dbReference>
<comment type="subcellular location">
    <subcellularLocation>
        <location evidence="8">Cell membrane</location>
        <topology evidence="8">Peripheral membrane protein</topology>
        <orientation evidence="8">Cytoplasmic side</orientation>
    </subcellularLocation>
</comment>
<dbReference type="Proteomes" id="UP001221763">
    <property type="component" value="Unassembled WGS sequence"/>
</dbReference>
<dbReference type="PANTHER" id="PTHR43512">
    <property type="entry name" value="TRANSLATION FACTOR GUF1-RELATED"/>
    <property type="match status" value="1"/>
</dbReference>